<dbReference type="AlphaFoldDB" id="A0AAV4XA59"/>
<reference evidence="1 2" key="1">
    <citation type="submission" date="2021-06" db="EMBL/GenBank/DDBJ databases">
        <title>Caerostris extrusa draft genome.</title>
        <authorList>
            <person name="Kono N."/>
            <person name="Arakawa K."/>
        </authorList>
    </citation>
    <scope>NUCLEOTIDE SEQUENCE [LARGE SCALE GENOMIC DNA]</scope>
</reference>
<accession>A0AAV4XA59</accession>
<evidence type="ECO:0000313" key="2">
    <source>
        <dbReference type="Proteomes" id="UP001054945"/>
    </source>
</evidence>
<keyword evidence="2" id="KW-1185">Reference proteome</keyword>
<sequence>MIERYYEDTNIIMITKPKKPYRLCRTESRNAHHIVIPQLQYLLDKQRIWEDLKHLCKHYPGTLFALKTPRLLSDDPLYIDSRSIKTRHISSSNTERCDCIKQARDAEDYRKNANHIVIPQLQYLLDKQRIWEDLKHLCKHYPGTLFALKTPRLLSDDPLYIDSRSIKTRHISSSNTERCDCIKQARDAEDYRK</sequence>
<dbReference type="EMBL" id="BPLR01000020">
    <property type="protein sequence ID" value="GIY91502.1"/>
    <property type="molecule type" value="Genomic_DNA"/>
</dbReference>
<evidence type="ECO:0000313" key="1">
    <source>
        <dbReference type="EMBL" id="GIY91502.1"/>
    </source>
</evidence>
<organism evidence="1 2">
    <name type="scientific">Caerostris extrusa</name>
    <name type="common">Bark spider</name>
    <name type="synonym">Caerostris bankana</name>
    <dbReference type="NCBI Taxonomy" id="172846"/>
    <lineage>
        <taxon>Eukaryota</taxon>
        <taxon>Metazoa</taxon>
        <taxon>Ecdysozoa</taxon>
        <taxon>Arthropoda</taxon>
        <taxon>Chelicerata</taxon>
        <taxon>Arachnida</taxon>
        <taxon>Araneae</taxon>
        <taxon>Araneomorphae</taxon>
        <taxon>Entelegynae</taxon>
        <taxon>Araneoidea</taxon>
        <taxon>Araneidae</taxon>
        <taxon>Caerostris</taxon>
    </lineage>
</organism>
<proteinExistence type="predicted"/>
<name>A0AAV4XA59_CAEEX</name>
<gene>
    <name evidence="1" type="ORF">CEXT_155511</name>
</gene>
<protein>
    <submittedName>
        <fullName evidence="1">Uncharacterized protein</fullName>
    </submittedName>
</protein>
<dbReference type="Proteomes" id="UP001054945">
    <property type="component" value="Unassembled WGS sequence"/>
</dbReference>
<comment type="caution">
    <text evidence="1">The sequence shown here is derived from an EMBL/GenBank/DDBJ whole genome shotgun (WGS) entry which is preliminary data.</text>
</comment>